<dbReference type="PROSITE" id="PS50926">
    <property type="entry name" value="TRAM"/>
    <property type="match status" value="1"/>
</dbReference>
<organism evidence="18 19">
    <name type="scientific">Desulfatibacillum aliphaticivorans</name>
    <dbReference type="NCBI Taxonomy" id="218208"/>
    <lineage>
        <taxon>Bacteria</taxon>
        <taxon>Pseudomonadati</taxon>
        <taxon>Thermodesulfobacteriota</taxon>
        <taxon>Desulfobacteria</taxon>
        <taxon>Desulfobacterales</taxon>
        <taxon>Desulfatibacillaceae</taxon>
        <taxon>Desulfatibacillum</taxon>
    </lineage>
</organism>
<gene>
    <name evidence="13" type="primary">miaB</name>
    <name evidence="18" type="ordered locus">Dalk_2410</name>
</gene>
<dbReference type="SFLD" id="SFLDS00029">
    <property type="entry name" value="Radical_SAM"/>
    <property type="match status" value="1"/>
</dbReference>
<keyword evidence="8 13" id="KW-0411">Iron-sulfur</keyword>
<evidence type="ECO:0000256" key="10">
    <source>
        <dbReference type="ARBA" id="ARBA00068570"/>
    </source>
</evidence>
<keyword evidence="2 13" id="KW-0004">4Fe-4S</keyword>
<dbReference type="FunFam" id="3.80.30.20:FF:000001">
    <property type="entry name" value="tRNA-2-methylthio-N(6)-dimethylallyladenosine synthase 2"/>
    <property type="match status" value="1"/>
</dbReference>
<dbReference type="InterPro" id="IPR020612">
    <property type="entry name" value="Methylthiotransferase_CS"/>
</dbReference>
<keyword evidence="18" id="KW-0560">Oxidoreductase</keyword>
<dbReference type="InterPro" id="IPR006463">
    <property type="entry name" value="MiaB_methiolase"/>
</dbReference>
<accession>B8FB17</accession>
<sequence>MKPKKLYIKTMGCQMNVYDSEAMARVLAPMGYELTAHKKDADCLLLNTCAIRAKAEQKVFSYLGRLTGLKGNNPDLLIGVGGCVAQQEAKKVFDRAPHVDFVFGPHAINRLPEIVAQAEQGKRHVAATEFLDFFEEIKQPHLDKAGPEESGVSAFVTIMSGCDNYCTYCVVPHVRGREMSRDSQAILAEVESLAAKGVKEITLLGQNVNSYGNKEGFGSFAGLLRLVHEAEGVERIRFTTSHPKDLSQELIQAFAELPKLCKHIHLPVQSGSNRILKKMNRGYTREDYLGKVRALREACPEIRLTTDIIAGFPSETEEDFQDTMDLIRRADYDSLFAFMYSDRPSAPAVKFPDKLSEEVKSRRLAQVLKVSEEITRAKHAAMVGSKQQVLVEGRSVQNPEQWRGRTGGHVTVNFLAPASGDLVGKQVDVLIENGYSNSLSGKLWTEDGDCPKPPTEESHAA</sequence>
<dbReference type="NCBIfam" id="TIGR01574">
    <property type="entry name" value="miaB-methiolase"/>
    <property type="match status" value="1"/>
</dbReference>
<feature type="region of interest" description="Disordered" evidence="14">
    <location>
        <begin position="442"/>
        <end position="461"/>
    </location>
</feature>
<dbReference type="PROSITE" id="PS51449">
    <property type="entry name" value="MTTASE_N"/>
    <property type="match status" value="1"/>
</dbReference>
<comment type="cofactor">
    <cofactor evidence="13">
        <name>[4Fe-4S] cluster</name>
        <dbReference type="ChEBI" id="CHEBI:49883"/>
    </cofactor>
    <text evidence="13">Binds 2 [4Fe-4S] clusters. One cluster is coordinated with 3 cysteines and an exchangeable S-adenosyl-L-methionine.</text>
</comment>
<dbReference type="GO" id="GO:0016491">
    <property type="term" value="F:oxidoreductase activity"/>
    <property type="evidence" value="ECO:0007669"/>
    <property type="project" value="UniProtKB-KW"/>
</dbReference>
<dbReference type="InterPro" id="IPR058240">
    <property type="entry name" value="rSAM_sf"/>
</dbReference>
<dbReference type="InterPro" id="IPR005839">
    <property type="entry name" value="Methylthiotransferase"/>
</dbReference>
<proteinExistence type="inferred from homology"/>
<feature type="domain" description="TRAM" evidence="15">
    <location>
        <begin position="380"/>
        <end position="445"/>
    </location>
</feature>
<dbReference type="Pfam" id="PF04055">
    <property type="entry name" value="Radical_SAM"/>
    <property type="match status" value="1"/>
</dbReference>
<keyword evidence="13" id="KW-0819">tRNA processing</keyword>
<feature type="binding site" evidence="13">
    <location>
        <position position="166"/>
    </location>
    <ligand>
        <name>[4Fe-4S] cluster</name>
        <dbReference type="ChEBI" id="CHEBI:49883"/>
        <label>2</label>
        <note>4Fe-4S-S-AdoMet</note>
    </ligand>
</feature>
<dbReference type="SUPFAM" id="SSF102114">
    <property type="entry name" value="Radical SAM enzymes"/>
    <property type="match status" value="1"/>
</dbReference>
<evidence type="ECO:0000256" key="2">
    <source>
        <dbReference type="ARBA" id="ARBA00022485"/>
    </source>
</evidence>
<evidence type="ECO:0000256" key="14">
    <source>
        <dbReference type="SAM" id="MobiDB-lite"/>
    </source>
</evidence>
<evidence type="ECO:0000259" key="15">
    <source>
        <dbReference type="PROSITE" id="PS50926"/>
    </source>
</evidence>
<dbReference type="HAMAP" id="MF_01864">
    <property type="entry name" value="tRNA_metthiotr_MiaB"/>
    <property type="match status" value="1"/>
</dbReference>
<dbReference type="GO" id="GO:0051539">
    <property type="term" value="F:4 iron, 4 sulfur cluster binding"/>
    <property type="evidence" value="ECO:0007669"/>
    <property type="project" value="UniProtKB-UniRule"/>
</dbReference>
<keyword evidence="3 13" id="KW-0963">Cytoplasm</keyword>
<dbReference type="RefSeq" id="WP_015947177.1">
    <property type="nucleotide sequence ID" value="NC_011768.1"/>
</dbReference>
<evidence type="ECO:0000256" key="1">
    <source>
        <dbReference type="ARBA" id="ARBA00003234"/>
    </source>
</evidence>
<evidence type="ECO:0000256" key="8">
    <source>
        <dbReference type="ARBA" id="ARBA00023014"/>
    </source>
</evidence>
<dbReference type="SMART" id="SM00729">
    <property type="entry name" value="Elp3"/>
    <property type="match status" value="1"/>
</dbReference>
<evidence type="ECO:0000256" key="5">
    <source>
        <dbReference type="ARBA" id="ARBA00022691"/>
    </source>
</evidence>
<evidence type="ECO:0000313" key="19">
    <source>
        <dbReference type="Proteomes" id="UP000000739"/>
    </source>
</evidence>
<dbReference type="SFLD" id="SFLDG01061">
    <property type="entry name" value="methylthiotransferase"/>
    <property type="match status" value="1"/>
</dbReference>
<evidence type="ECO:0000259" key="16">
    <source>
        <dbReference type="PROSITE" id="PS51449"/>
    </source>
</evidence>
<evidence type="ECO:0000256" key="9">
    <source>
        <dbReference type="ARBA" id="ARBA00033765"/>
    </source>
</evidence>
<dbReference type="Proteomes" id="UP000000739">
    <property type="component" value="Chromosome"/>
</dbReference>
<feature type="domain" description="Radical SAM core" evidence="17">
    <location>
        <begin position="148"/>
        <end position="377"/>
    </location>
</feature>
<dbReference type="Gene3D" id="3.80.30.20">
    <property type="entry name" value="tm_1862 like domain"/>
    <property type="match status" value="1"/>
</dbReference>
<keyword evidence="4 13" id="KW-0808">Transferase</keyword>
<dbReference type="AlphaFoldDB" id="B8FB17"/>
<comment type="subunit">
    <text evidence="13">Monomer.</text>
</comment>
<dbReference type="InterPro" id="IPR007197">
    <property type="entry name" value="rSAM"/>
</dbReference>
<dbReference type="InterPro" id="IPR013848">
    <property type="entry name" value="Methylthiotransferase_N"/>
</dbReference>
<dbReference type="PROSITE" id="PS01278">
    <property type="entry name" value="MTTASE_RADICAL"/>
    <property type="match status" value="1"/>
</dbReference>
<comment type="catalytic activity">
    <reaction evidence="13">
        <text>N(6)-dimethylallyladenosine(37) in tRNA + (sulfur carrier)-SH + AH2 + 2 S-adenosyl-L-methionine = 2-methylsulfanyl-N(6)-dimethylallyladenosine(37) in tRNA + (sulfur carrier)-H + 5'-deoxyadenosine + L-methionine + A + S-adenosyl-L-homocysteine + 2 H(+)</text>
        <dbReference type="Rhea" id="RHEA:37067"/>
        <dbReference type="Rhea" id="RHEA-COMP:10375"/>
        <dbReference type="Rhea" id="RHEA-COMP:10376"/>
        <dbReference type="Rhea" id="RHEA-COMP:14737"/>
        <dbReference type="Rhea" id="RHEA-COMP:14739"/>
        <dbReference type="ChEBI" id="CHEBI:13193"/>
        <dbReference type="ChEBI" id="CHEBI:15378"/>
        <dbReference type="ChEBI" id="CHEBI:17319"/>
        <dbReference type="ChEBI" id="CHEBI:17499"/>
        <dbReference type="ChEBI" id="CHEBI:29917"/>
        <dbReference type="ChEBI" id="CHEBI:57844"/>
        <dbReference type="ChEBI" id="CHEBI:57856"/>
        <dbReference type="ChEBI" id="CHEBI:59789"/>
        <dbReference type="ChEBI" id="CHEBI:64428"/>
        <dbReference type="ChEBI" id="CHEBI:74415"/>
        <dbReference type="ChEBI" id="CHEBI:74417"/>
        <dbReference type="EC" id="2.8.4.3"/>
    </reaction>
</comment>
<feature type="binding site" evidence="13">
    <location>
        <position position="49"/>
    </location>
    <ligand>
        <name>[4Fe-4S] cluster</name>
        <dbReference type="ChEBI" id="CHEBI:49883"/>
        <label>1</label>
    </ligand>
</feature>
<evidence type="ECO:0000256" key="3">
    <source>
        <dbReference type="ARBA" id="ARBA00022490"/>
    </source>
</evidence>
<comment type="similarity">
    <text evidence="13">Belongs to the methylthiotransferase family. MiaB subfamily.</text>
</comment>
<feature type="binding site" evidence="13">
    <location>
        <position position="83"/>
    </location>
    <ligand>
        <name>[4Fe-4S] cluster</name>
        <dbReference type="ChEBI" id="CHEBI:49883"/>
        <label>1</label>
    </ligand>
</feature>
<dbReference type="EMBL" id="CP001322">
    <property type="protein sequence ID" value="ACL04103.1"/>
    <property type="molecule type" value="Genomic_DNA"/>
</dbReference>
<dbReference type="Gene3D" id="3.40.50.12160">
    <property type="entry name" value="Methylthiotransferase, N-terminal domain"/>
    <property type="match status" value="1"/>
</dbReference>
<feature type="domain" description="MTTase N-terminal" evidence="16">
    <location>
        <begin position="4"/>
        <end position="120"/>
    </location>
</feature>
<protein>
    <recommendedName>
        <fullName evidence="10 13">tRNA-2-methylthio-N(6)-dimethylallyladenosine synthase</fullName>
        <ecNumber evidence="9 13">2.8.4.3</ecNumber>
    </recommendedName>
    <alternativeName>
        <fullName evidence="12 13">(Dimethylallyl)adenosine tRNA methylthiotransferase MiaB</fullName>
    </alternativeName>
    <alternativeName>
        <fullName evidence="11 13">tRNA-i(6)A37 methylthiotransferase</fullName>
    </alternativeName>
</protein>
<keyword evidence="6 13" id="KW-0479">Metal-binding</keyword>
<dbReference type="HOGENOM" id="CLU_018697_2_0_7"/>
<feature type="binding site" evidence="13">
    <location>
        <position position="13"/>
    </location>
    <ligand>
        <name>[4Fe-4S] cluster</name>
        <dbReference type="ChEBI" id="CHEBI:49883"/>
        <label>1</label>
    </ligand>
</feature>
<dbReference type="Pfam" id="PF00919">
    <property type="entry name" value="UPF0004"/>
    <property type="match status" value="1"/>
</dbReference>
<comment type="subcellular location">
    <subcellularLocation>
        <location evidence="13">Cytoplasm</location>
    </subcellularLocation>
</comment>
<evidence type="ECO:0000259" key="17">
    <source>
        <dbReference type="PROSITE" id="PS51918"/>
    </source>
</evidence>
<feature type="binding site" evidence="13">
    <location>
        <position position="162"/>
    </location>
    <ligand>
        <name>[4Fe-4S] cluster</name>
        <dbReference type="ChEBI" id="CHEBI:49883"/>
        <label>2</label>
        <note>4Fe-4S-S-AdoMet</note>
    </ligand>
</feature>
<dbReference type="KEGG" id="dal:Dalk_2410"/>
<dbReference type="PANTHER" id="PTHR43020:SF2">
    <property type="entry name" value="MITOCHONDRIAL TRNA METHYLTHIOTRANSFERASE CDK5RAP1"/>
    <property type="match status" value="1"/>
</dbReference>
<dbReference type="InterPro" id="IPR002792">
    <property type="entry name" value="TRAM_dom"/>
</dbReference>
<keyword evidence="7 13" id="KW-0408">Iron</keyword>
<dbReference type="CDD" id="cd01335">
    <property type="entry name" value="Radical_SAM"/>
    <property type="match status" value="1"/>
</dbReference>
<dbReference type="InterPro" id="IPR038135">
    <property type="entry name" value="Methylthiotransferase_N_sf"/>
</dbReference>
<comment type="function">
    <text evidence="1 13">Catalyzes the methylthiolation of N6-(dimethylallyl)adenosine (i(6)A), leading to the formation of 2-methylthio-N6-(dimethylallyl)adenosine (ms(2)i(6)A) at position 37 in tRNAs that read codons beginning with uridine.</text>
</comment>
<evidence type="ECO:0000256" key="11">
    <source>
        <dbReference type="ARBA" id="ARBA00080698"/>
    </source>
</evidence>
<dbReference type="PROSITE" id="PS51918">
    <property type="entry name" value="RADICAL_SAM"/>
    <property type="match status" value="1"/>
</dbReference>
<dbReference type="EC" id="2.8.4.3" evidence="9 13"/>
<evidence type="ECO:0000256" key="13">
    <source>
        <dbReference type="HAMAP-Rule" id="MF_01864"/>
    </source>
</evidence>
<dbReference type="Pfam" id="PF01938">
    <property type="entry name" value="TRAM"/>
    <property type="match status" value="1"/>
</dbReference>
<reference evidence="18 19" key="1">
    <citation type="journal article" date="2012" name="Environ. Microbiol.">
        <title>The genome sequence of Desulfatibacillum alkenivorans AK-01: a blueprint for anaerobic alkane oxidation.</title>
        <authorList>
            <person name="Callaghan A.V."/>
            <person name="Morris B.E."/>
            <person name="Pereira I.A."/>
            <person name="McInerney M.J."/>
            <person name="Austin R.N."/>
            <person name="Groves J.T."/>
            <person name="Kukor J.J."/>
            <person name="Suflita J.M."/>
            <person name="Young L.Y."/>
            <person name="Zylstra G.J."/>
            <person name="Wawrik B."/>
        </authorList>
    </citation>
    <scope>NUCLEOTIDE SEQUENCE [LARGE SCALE GENOMIC DNA]</scope>
    <source>
        <strain evidence="18 19">AK-01</strain>
    </source>
</reference>
<evidence type="ECO:0000256" key="6">
    <source>
        <dbReference type="ARBA" id="ARBA00022723"/>
    </source>
</evidence>
<dbReference type="eggNOG" id="COG0621">
    <property type="taxonomic scope" value="Bacteria"/>
</dbReference>
<evidence type="ECO:0000313" key="18">
    <source>
        <dbReference type="EMBL" id="ACL04103.1"/>
    </source>
</evidence>
<dbReference type="GO" id="GO:0035597">
    <property type="term" value="F:tRNA-2-methylthio-N(6)-dimethylallyladenosine(37) synthase activity"/>
    <property type="evidence" value="ECO:0007669"/>
    <property type="project" value="UniProtKB-EC"/>
</dbReference>
<keyword evidence="5 13" id="KW-0949">S-adenosyl-L-methionine</keyword>
<dbReference type="SFLD" id="SFLDF00273">
    <property type="entry name" value="(dimethylallyl)adenosine_tRNA"/>
    <property type="match status" value="1"/>
</dbReference>
<dbReference type="PANTHER" id="PTHR43020">
    <property type="entry name" value="CDK5 REGULATORY SUBUNIT-ASSOCIATED PROTEIN 1"/>
    <property type="match status" value="1"/>
</dbReference>
<evidence type="ECO:0000256" key="4">
    <source>
        <dbReference type="ARBA" id="ARBA00022679"/>
    </source>
</evidence>
<dbReference type="GO" id="GO:0046872">
    <property type="term" value="F:metal ion binding"/>
    <property type="evidence" value="ECO:0007669"/>
    <property type="project" value="UniProtKB-KW"/>
</dbReference>
<dbReference type="InterPro" id="IPR023404">
    <property type="entry name" value="rSAM_horseshoe"/>
</dbReference>
<dbReference type="FunFam" id="3.40.50.12160:FF:000003">
    <property type="entry name" value="CDK5 regulatory subunit-associated protein 1"/>
    <property type="match status" value="1"/>
</dbReference>
<feature type="binding site" evidence="13">
    <location>
        <position position="169"/>
    </location>
    <ligand>
        <name>[4Fe-4S] cluster</name>
        <dbReference type="ChEBI" id="CHEBI:49883"/>
        <label>2</label>
        <note>4Fe-4S-S-AdoMet</note>
    </ligand>
</feature>
<evidence type="ECO:0000256" key="12">
    <source>
        <dbReference type="ARBA" id="ARBA00081141"/>
    </source>
</evidence>
<name>B8FB17_DESAL</name>
<evidence type="ECO:0000256" key="7">
    <source>
        <dbReference type="ARBA" id="ARBA00023004"/>
    </source>
</evidence>
<dbReference type="SFLD" id="SFLDG01082">
    <property type="entry name" value="B12-binding_domain_containing"/>
    <property type="match status" value="1"/>
</dbReference>
<dbReference type="NCBIfam" id="TIGR00089">
    <property type="entry name" value="MiaB/RimO family radical SAM methylthiotransferase"/>
    <property type="match status" value="1"/>
</dbReference>
<dbReference type="GO" id="GO:0005829">
    <property type="term" value="C:cytosol"/>
    <property type="evidence" value="ECO:0007669"/>
    <property type="project" value="TreeGrafter"/>
</dbReference>
<dbReference type="InterPro" id="IPR006638">
    <property type="entry name" value="Elp3/MiaA/NifB-like_rSAM"/>
</dbReference>
<keyword evidence="19" id="KW-1185">Reference proteome</keyword>